<keyword evidence="5" id="KW-1185">Reference proteome</keyword>
<feature type="compositionally biased region" description="Basic and acidic residues" evidence="1">
    <location>
        <begin position="205"/>
        <end position="219"/>
    </location>
</feature>
<proteinExistence type="predicted"/>
<evidence type="ECO:0000313" key="5">
    <source>
        <dbReference type="Proteomes" id="UP000002505"/>
    </source>
</evidence>
<feature type="domain" description="Protein-glutamine gamma-glutamyltransferase-like C-terminal" evidence="3">
    <location>
        <begin position="129"/>
        <end position="198"/>
    </location>
</feature>
<evidence type="ECO:0000256" key="2">
    <source>
        <dbReference type="SAM" id="Phobius"/>
    </source>
</evidence>
<keyword evidence="2" id="KW-0472">Membrane</keyword>
<feature type="transmembrane region" description="Helical" evidence="2">
    <location>
        <begin position="63"/>
        <end position="83"/>
    </location>
</feature>
<dbReference type="STRING" id="452863.Achl_2445"/>
<name>B8HBM2_PSECP</name>
<reference evidence="4" key="1">
    <citation type="submission" date="2009-01" db="EMBL/GenBank/DDBJ databases">
        <title>Complete sequence of chromosome of Arthrobacter chlorophenolicus A6.</title>
        <authorList>
            <consortium name="US DOE Joint Genome Institute"/>
            <person name="Lucas S."/>
            <person name="Copeland A."/>
            <person name="Lapidus A."/>
            <person name="Glavina del Rio T."/>
            <person name="Tice H."/>
            <person name="Bruce D."/>
            <person name="Goodwin L."/>
            <person name="Pitluck S."/>
            <person name="Goltsman E."/>
            <person name="Clum A."/>
            <person name="Larimer F."/>
            <person name="Land M."/>
            <person name="Hauser L."/>
            <person name="Kyrpides N."/>
            <person name="Mikhailova N."/>
            <person name="Jansson J."/>
            <person name="Richardson P."/>
        </authorList>
    </citation>
    <scope>NUCLEOTIDE SEQUENCE [LARGE SCALE GENOMIC DNA]</scope>
    <source>
        <strain evidence="4">A6</strain>
    </source>
</reference>
<dbReference type="InterPro" id="IPR025403">
    <property type="entry name" value="TgpA-like_C"/>
</dbReference>
<dbReference type="KEGG" id="ach:Achl_2445"/>
<dbReference type="HOGENOM" id="CLU_097507_0_0_11"/>
<evidence type="ECO:0000259" key="3">
    <source>
        <dbReference type="Pfam" id="PF13559"/>
    </source>
</evidence>
<dbReference type="eggNOG" id="ENOG5032SSX">
    <property type="taxonomic scope" value="Bacteria"/>
</dbReference>
<feature type="region of interest" description="Disordered" evidence="1">
    <location>
        <begin position="200"/>
        <end position="219"/>
    </location>
</feature>
<dbReference type="Proteomes" id="UP000002505">
    <property type="component" value="Chromosome"/>
</dbReference>
<organism evidence="4 5">
    <name type="scientific">Pseudarthrobacter chlorophenolicus (strain ATCC 700700 / DSM 12829 / CIP 107037 / JCM 12360 / KCTC 9906 / NCIMB 13794 / A6)</name>
    <name type="common">Arthrobacter chlorophenolicus</name>
    <dbReference type="NCBI Taxonomy" id="452863"/>
    <lineage>
        <taxon>Bacteria</taxon>
        <taxon>Bacillati</taxon>
        <taxon>Actinomycetota</taxon>
        <taxon>Actinomycetes</taxon>
        <taxon>Micrococcales</taxon>
        <taxon>Micrococcaceae</taxon>
        <taxon>Pseudarthrobacter</taxon>
    </lineage>
</organism>
<sequence length="219" mass="23641">MHGRMSAEPPVLPEAEQARRWAAEELAKPEYRQAEPSWLESVWRGFLEWLGSLDGPSGPDGSVPTPVIGIVIVLVIAVAIILARPRLNPAARKPKDVFGADTTITSTDYRRRAAEAAAAGKWGDAVVDCFRALVRSAEERAVIDAQPGRTADETARELSVPFRAEAQRLAEAAAAFDAVRYGNRPAGGAEYQGMVRLDDALAAAKPERPSDRHQPAVLP</sequence>
<keyword evidence="2" id="KW-1133">Transmembrane helix</keyword>
<keyword evidence="2" id="KW-0812">Transmembrane</keyword>
<evidence type="ECO:0000256" key="1">
    <source>
        <dbReference type="SAM" id="MobiDB-lite"/>
    </source>
</evidence>
<dbReference type="EMBL" id="CP001341">
    <property type="protein sequence ID" value="ACL40410.1"/>
    <property type="molecule type" value="Genomic_DNA"/>
</dbReference>
<dbReference type="Pfam" id="PF13559">
    <property type="entry name" value="DUF4129"/>
    <property type="match status" value="1"/>
</dbReference>
<gene>
    <name evidence="4" type="ordered locus">Achl_2445</name>
</gene>
<evidence type="ECO:0000313" key="4">
    <source>
        <dbReference type="EMBL" id="ACL40410.1"/>
    </source>
</evidence>
<dbReference type="AlphaFoldDB" id="B8HBM2"/>
<accession>B8HBM2</accession>
<protein>
    <submittedName>
        <fullName evidence="4">Integral membrane protein</fullName>
    </submittedName>
</protein>